<feature type="domain" description="EF-hand" evidence="2">
    <location>
        <begin position="27"/>
        <end position="53"/>
    </location>
</feature>
<accession>A0A916TDQ3</accession>
<reference evidence="3" key="1">
    <citation type="journal article" date="2014" name="Int. J. Syst. Evol. Microbiol.">
        <title>Complete genome sequence of Corynebacterium casei LMG S-19264T (=DSM 44701T), isolated from a smear-ripened cheese.</title>
        <authorList>
            <consortium name="US DOE Joint Genome Institute (JGI-PGF)"/>
            <person name="Walter F."/>
            <person name="Albersmeier A."/>
            <person name="Kalinowski J."/>
            <person name="Ruckert C."/>
        </authorList>
    </citation>
    <scope>NUCLEOTIDE SEQUENCE</scope>
    <source>
        <strain evidence="3">CGMCC 1.12426</strain>
    </source>
</reference>
<comment type="caution">
    <text evidence="3">The sequence shown here is derived from an EMBL/GenBank/DDBJ whole genome shotgun (WGS) entry which is preliminary data.</text>
</comment>
<dbReference type="PROSITE" id="PS00018">
    <property type="entry name" value="EF_HAND_1"/>
    <property type="match status" value="1"/>
</dbReference>
<protein>
    <recommendedName>
        <fullName evidence="2">EF-hand domain-containing protein</fullName>
    </recommendedName>
</protein>
<dbReference type="PROSITE" id="PS50222">
    <property type="entry name" value="EF_HAND_2"/>
    <property type="match status" value="1"/>
</dbReference>
<evidence type="ECO:0000259" key="2">
    <source>
        <dbReference type="PROSITE" id="PS50222"/>
    </source>
</evidence>
<dbReference type="SUPFAM" id="SSF47473">
    <property type="entry name" value="EF-hand"/>
    <property type="match status" value="1"/>
</dbReference>
<gene>
    <name evidence="3" type="ORF">GCM10011316_10180</name>
</gene>
<evidence type="ECO:0000256" key="1">
    <source>
        <dbReference type="SAM" id="SignalP"/>
    </source>
</evidence>
<reference evidence="3" key="2">
    <citation type="submission" date="2020-09" db="EMBL/GenBank/DDBJ databases">
        <authorList>
            <person name="Sun Q."/>
            <person name="Zhou Y."/>
        </authorList>
    </citation>
    <scope>NUCLEOTIDE SEQUENCE</scope>
    <source>
        <strain evidence="3">CGMCC 1.12426</strain>
    </source>
</reference>
<dbReference type="AlphaFoldDB" id="A0A916TDQ3"/>
<evidence type="ECO:0000313" key="4">
    <source>
        <dbReference type="Proteomes" id="UP000605148"/>
    </source>
</evidence>
<proteinExistence type="predicted"/>
<name>A0A916TDQ3_9HYPH</name>
<feature type="signal peptide" evidence="1">
    <location>
        <begin position="1"/>
        <end position="22"/>
    </location>
</feature>
<dbReference type="GO" id="GO:0005509">
    <property type="term" value="F:calcium ion binding"/>
    <property type="evidence" value="ECO:0007669"/>
    <property type="project" value="InterPro"/>
</dbReference>
<evidence type="ECO:0000313" key="3">
    <source>
        <dbReference type="EMBL" id="GGB40087.1"/>
    </source>
</evidence>
<dbReference type="Proteomes" id="UP000605148">
    <property type="component" value="Unassembled WGS sequence"/>
</dbReference>
<dbReference type="OrthoDB" id="7679187at2"/>
<dbReference type="Gene3D" id="1.10.238.10">
    <property type="entry name" value="EF-hand"/>
    <property type="match status" value="1"/>
</dbReference>
<dbReference type="Pfam" id="PF13202">
    <property type="entry name" value="EF-hand_5"/>
    <property type="match status" value="2"/>
</dbReference>
<organism evidence="3 4">
    <name type="scientific">Roseibium aquae</name>
    <dbReference type="NCBI Taxonomy" id="1323746"/>
    <lineage>
        <taxon>Bacteria</taxon>
        <taxon>Pseudomonadati</taxon>
        <taxon>Pseudomonadota</taxon>
        <taxon>Alphaproteobacteria</taxon>
        <taxon>Hyphomicrobiales</taxon>
        <taxon>Stappiaceae</taxon>
        <taxon>Roseibium</taxon>
    </lineage>
</organism>
<keyword evidence="4" id="KW-1185">Reference proteome</keyword>
<dbReference type="InterPro" id="IPR018247">
    <property type="entry name" value="EF_Hand_1_Ca_BS"/>
</dbReference>
<dbReference type="RefSeq" id="WP_150494901.1">
    <property type="nucleotide sequence ID" value="NZ_BMFA01000002.1"/>
</dbReference>
<dbReference type="InterPro" id="IPR002048">
    <property type="entry name" value="EF_hand_dom"/>
</dbReference>
<dbReference type="EMBL" id="BMFA01000002">
    <property type="protein sequence ID" value="GGB40087.1"/>
    <property type="molecule type" value="Genomic_DNA"/>
</dbReference>
<feature type="chain" id="PRO_5037908822" description="EF-hand domain-containing protein" evidence="1">
    <location>
        <begin position="23"/>
        <end position="76"/>
    </location>
</feature>
<dbReference type="InterPro" id="IPR011992">
    <property type="entry name" value="EF-hand-dom_pair"/>
</dbReference>
<sequence length="76" mass="8166">MIRTTTAAALTAAYVLSGTAMAQGMSFEQVDRDQNGVVSFEELSVAIPNITQEAFDAADANRDLVLDPQEFEALDL</sequence>
<keyword evidence="1" id="KW-0732">Signal</keyword>